<evidence type="ECO:0000259" key="6">
    <source>
        <dbReference type="PROSITE" id="PS50109"/>
    </source>
</evidence>
<dbReference type="PROSITE" id="PS50112">
    <property type="entry name" value="PAS"/>
    <property type="match status" value="2"/>
</dbReference>
<comment type="catalytic activity">
    <reaction evidence="1">
        <text>ATP + protein L-histidine = ADP + protein N-phospho-L-histidine.</text>
        <dbReference type="EC" id="2.7.13.3"/>
    </reaction>
</comment>
<dbReference type="Gene3D" id="1.10.287.130">
    <property type="match status" value="1"/>
</dbReference>
<organism evidence="9 10">
    <name type="scientific">Paraflavitalea soli</name>
    <dbReference type="NCBI Taxonomy" id="2315862"/>
    <lineage>
        <taxon>Bacteria</taxon>
        <taxon>Pseudomonadati</taxon>
        <taxon>Bacteroidota</taxon>
        <taxon>Chitinophagia</taxon>
        <taxon>Chitinophagales</taxon>
        <taxon>Chitinophagaceae</taxon>
        <taxon>Paraflavitalea</taxon>
    </lineage>
</organism>
<dbReference type="Gene3D" id="3.30.565.10">
    <property type="entry name" value="Histidine kinase-like ATPase, C-terminal domain"/>
    <property type="match status" value="1"/>
</dbReference>
<dbReference type="SMART" id="SM00086">
    <property type="entry name" value="PAC"/>
    <property type="match status" value="2"/>
</dbReference>
<dbReference type="InterPro" id="IPR001610">
    <property type="entry name" value="PAC"/>
</dbReference>
<feature type="domain" description="PAS" evidence="7">
    <location>
        <begin position="145"/>
        <end position="215"/>
    </location>
</feature>
<keyword evidence="10" id="KW-1185">Reference proteome</keyword>
<keyword evidence="3" id="KW-0597">Phosphoprotein</keyword>
<feature type="domain" description="PAS" evidence="7">
    <location>
        <begin position="18"/>
        <end position="58"/>
    </location>
</feature>
<gene>
    <name evidence="9" type="ORF">D3H65_17215</name>
</gene>
<dbReference type="InterPro" id="IPR005467">
    <property type="entry name" value="His_kinase_dom"/>
</dbReference>
<dbReference type="EC" id="2.7.13.3" evidence="2"/>
<dbReference type="FunFam" id="3.30.565.10:FF:000006">
    <property type="entry name" value="Sensor histidine kinase WalK"/>
    <property type="match status" value="1"/>
</dbReference>
<evidence type="ECO:0000256" key="4">
    <source>
        <dbReference type="ARBA" id="ARBA00022679"/>
    </source>
</evidence>
<dbReference type="KEGG" id="pseg:D3H65_17215"/>
<sequence>MNDEVSMSQIDTNALLEGDNFYKSLLSKLPIALYTCDKDGHILFFNEAAVELWGRKPEPGKELWCGSWEIYRTDGALMPLEECPMAIALKEGRAVHGQEIVIRRPDGSKRRVMPSPQLVFDAAGKLVGAVNMLSDITERRIVEEKMAHLAAIVDSSDDAIISKTLDGVITSWNEAAERIFGYKAAEAIGCSITMLIPPDRQDEEPKIVERLKRGERVDHFETKRITKNGKILDVSLTISPVKARDGRIIGASKILRDITQQRETERIIRDGEKLFKEQLERVVEERTAELVRTNEDLERSNHELEQYAYIASHDLQEPLRKIQTFAELLKTNAHDEAAVENYYDKINVSAKRMASLIKDVLNYSRLSKSDNVFGQVDLNQVLQDVKNDFELMIEQKKAIISISPLPVIRGDLQQLRQLFGNLLSNALKFSNHPPEIDVQFSLIELPPRKDSESHIPVQYAQITFKDKGIGFDQKYADQVFVVFKRLNNRQFYSGTGIGLALCKRIVERHGGTISASSELGKGTTFTIQLPVD</sequence>
<evidence type="ECO:0000313" key="10">
    <source>
        <dbReference type="Proteomes" id="UP000263900"/>
    </source>
</evidence>
<dbReference type="InterPro" id="IPR000014">
    <property type="entry name" value="PAS"/>
</dbReference>
<name>A0A3B7MQL5_9BACT</name>
<dbReference type="RefSeq" id="WP_119051490.1">
    <property type="nucleotide sequence ID" value="NZ_CP032157.1"/>
</dbReference>
<proteinExistence type="predicted"/>
<dbReference type="InterPro" id="IPR000700">
    <property type="entry name" value="PAS-assoc_C"/>
</dbReference>
<keyword evidence="5" id="KW-0418">Kinase</keyword>
<dbReference type="PANTHER" id="PTHR43304">
    <property type="entry name" value="PHYTOCHROME-LIKE PROTEIN CPH1"/>
    <property type="match status" value="1"/>
</dbReference>
<dbReference type="PROSITE" id="PS50109">
    <property type="entry name" value="HIS_KIN"/>
    <property type="match status" value="1"/>
</dbReference>
<dbReference type="PRINTS" id="PR00344">
    <property type="entry name" value="BCTRLSENSOR"/>
</dbReference>
<dbReference type="SMART" id="SM00388">
    <property type="entry name" value="HisKA"/>
    <property type="match status" value="1"/>
</dbReference>
<dbReference type="PROSITE" id="PS50113">
    <property type="entry name" value="PAC"/>
    <property type="match status" value="2"/>
</dbReference>
<reference evidence="9 10" key="1">
    <citation type="submission" date="2018-09" db="EMBL/GenBank/DDBJ databases">
        <title>Genome sequencing of strain 6GH32-13.</title>
        <authorList>
            <person name="Weon H.-Y."/>
            <person name="Heo J."/>
            <person name="Kwon S.-W."/>
        </authorList>
    </citation>
    <scope>NUCLEOTIDE SEQUENCE [LARGE SCALE GENOMIC DNA]</scope>
    <source>
        <strain evidence="9 10">5GH32-13</strain>
    </source>
</reference>
<dbReference type="SMART" id="SM00091">
    <property type="entry name" value="PAS"/>
    <property type="match status" value="3"/>
</dbReference>
<dbReference type="Pfam" id="PF02518">
    <property type="entry name" value="HATPase_c"/>
    <property type="match status" value="1"/>
</dbReference>
<dbReference type="InterPro" id="IPR035965">
    <property type="entry name" value="PAS-like_dom_sf"/>
</dbReference>
<evidence type="ECO:0000259" key="8">
    <source>
        <dbReference type="PROSITE" id="PS50113"/>
    </source>
</evidence>
<dbReference type="SUPFAM" id="SSF55785">
    <property type="entry name" value="PYP-like sensor domain (PAS domain)"/>
    <property type="match status" value="2"/>
</dbReference>
<dbReference type="SUPFAM" id="SSF47384">
    <property type="entry name" value="Homodimeric domain of signal transducing histidine kinase"/>
    <property type="match status" value="1"/>
</dbReference>
<evidence type="ECO:0000256" key="2">
    <source>
        <dbReference type="ARBA" id="ARBA00012438"/>
    </source>
</evidence>
<dbReference type="InterPro" id="IPR036097">
    <property type="entry name" value="HisK_dim/P_sf"/>
</dbReference>
<dbReference type="InterPro" id="IPR013656">
    <property type="entry name" value="PAS_4"/>
</dbReference>
<evidence type="ECO:0000259" key="7">
    <source>
        <dbReference type="PROSITE" id="PS50112"/>
    </source>
</evidence>
<dbReference type="Proteomes" id="UP000263900">
    <property type="component" value="Chromosome"/>
</dbReference>
<dbReference type="SUPFAM" id="SSF55874">
    <property type="entry name" value="ATPase domain of HSP90 chaperone/DNA topoisomerase II/histidine kinase"/>
    <property type="match status" value="1"/>
</dbReference>
<dbReference type="GO" id="GO:0000155">
    <property type="term" value="F:phosphorelay sensor kinase activity"/>
    <property type="evidence" value="ECO:0007669"/>
    <property type="project" value="InterPro"/>
</dbReference>
<dbReference type="PANTHER" id="PTHR43304:SF1">
    <property type="entry name" value="PAC DOMAIN-CONTAINING PROTEIN"/>
    <property type="match status" value="1"/>
</dbReference>
<dbReference type="EMBL" id="CP032157">
    <property type="protein sequence ID" value="AXY75609.1"/>
    <property type="molecule type" value="Genomic_DNA"/>
</dbReference>
<evidence type="ECO:0000256" key="3">
    <source>
        <dbReference type="ARBA" id="ARBA00022553"/>
    </source>
</evidence>
<feature type="domain" description="PAC" evidence="8">
    <location>
        <begin position="218"/>
        <end position="270"/>
    </location>
</feature>
<evidence type="ECO:0000256" key="5">
    <source>
        <dbReference type="ARBA" id="ARBA00022777"/>
    </source>
</evidence>
<evidence type="ECO:0000313" key="9">
    <source>
        <dbReference type="EMBL" id="AXY75609.1"/>
    </source>
</evidence>
<feature type="domain" description="Histidine kinase" evidence="6">
    <location>
        <begin position="310"/>
        <end position="532"/>
    </location>
</feature>
<dbReference type="InterPro" id="IPR052162">
    <property type="entry name" value="Sensor_kinase/Photoreceptor"/>
</dbReference>
<dbReference type="InterPro" id="IPR004358">
    <property type="entry name" value="Sig_transdc_His_kin-like_C"/>
</dbReference>
<dbReference type="CDD" id="cd00082">
    <property type="entry name" value="HisKA"/>
    <property type="match status" value="1"/>
</dbReference>
<dbReference type="Pfam" id="PF00989">
    <property type="entry name" value="PAS"/>
    <property type="match status" value="1"/>
</dbReference>
<dbReference type="OrthoDB" id="9766459at2"/>
<keyword evidence="4" id="KW-0808">Transferase</keyword>
<dbReference type="GO" id="GO:0006355">
    <property type="term" value="P:regulation of DNA-templated transcription"/>
    <property type="evidence" value="ECO:0007669"/>
    <property type="project" value="InterPro"/>
</dbReference>
<dbReference type="Pfam" id="PF08448">
    <property type="entry name" value="PAS_4"/>
    <property type="match status" value="1"/>
</dbReference>
<dbReference type="Pfam" id="PF00512">
    <property type="entry name" value="HisKA"/>
    <property type="match status" value="1"/>
</dbReference>
<accession>A0A3B7MQL5</accession>
<dbReference type="InterPro" id="IPR003594">
    <property type="entry name" value="HATPase_dom"/>
</dbReference>
<feature type="domain" description="PAC" evidence="8">
    <location>
        <begin position="96"/>
        <end position="148"/>
    </location>
</feature>
<protein>
    <recommendedName>
        <fullName evidence="2">histidine kinase</fullName>
        <ecNumber evidence="2">2.7.13.3</ecNumber>
    </recommendedName>
</protein>
<dbReference type="Gene3D" id="3.30.450.20">
    <property type="entry name" value="PAS domain"/>
    <property type="match status" value="2"/>
</dbReference>
<dbReference type="SMART" id="SM00387">
    <property type="entry name" value="HATPase_c"/>
    <property type="match status" value="1"/>
</dbReference>
<dbReference type="InterPro" id="IPR013767">
    <property type="entry name" value="PAS_fold"/>
</dbReference>
<dbReference type="InterPro" id="IPR003661">
    <property type="entry name" value="HisK_dim/P_dom"/>
</dbReference>
<dbReference type="InterPro" id="IPR036890">
    <property type="entry name" value="HATPase_C_sf"/>
</dbReference>
<dbReference type="CDD" id="cd00130">
    <property type="entry name" value="PAS"/>
    <property type="match status" value="2"/>
</dbReference>
<dbReference type="AlphaFoldDB" id="A0A3B7MQL5"/>
<evidence type="ECO:0000256" key="1">
    <source>
        <dbReference type="ARBA" id="ARBA00000085"/>
    </source>
</evidence>
<dbReference type="NCBIfam" id="TIGR00229">
    <property type="entry name" value="sensory_box"/>
    <property type="match status" value="2"/>
</dbReference>